<dbReference type="OrthoDB" id="9803333at2"/>
<dbReference type="Proteomes" id="UP001154420">
    <property type="component" value="Unassembled WGS sequence"/>
</dbReference>
<comment type="similarity">
    <text evidence="1">Belongs to the short-chain dehydrogenases/reductases (SDR) family.</text>
</comment>
<gene>
    <name evidence="3" type="ORF">D5281_09625</name>
</gene>
<dbReference type="InterPro" id="IPR002347">
    <property type="entry name" value="SDR_fam"/>
</dbReference>
<evidence type="ECO:0000313" key="3">
    <source>
        <dbReference type="EMBL" id="NBJ92852.1"/>
    </source>
</evidence>
<evidence type="ECO:0000256" key="1">
    <source>
        <dbReference type="ARBA" id="ARBA00006484"/>
    </source>
</evidence>
<dbReference type="EMBL" id="QZDT01000013">
    <property type="protein sequence ID" value="NBJ92852.1"/>
    <property type="molecule type" value="Genomic_DNA"/>
</dbReference>
<dbReference type="Gene3D" id="3.40.50.720">
    <property type="entry name" value="NAD(P)-binding Rossmann-like Domain"/>
    <property type="match status" value="1"/>
</dbReference>
<dbReference type="GO" id="GO:0008206">
    <property type="term" value="P:bile acid metabolic process"/>
    <property type="evidence" value="ECO:0007669"/>
    <property type="project" value="UniProtKB-ARBA"/>
</dbReference>
<dbReference type="SUPFAM" id="SSF51735">
    <property type="entry name" value="NAD(P)-binding Rossmann-fold domains"/>
    <property type="match status" value="1"/>
</dbReference>
<accession>A0A9X5BFT7</accession>
<dbReference type="PANTHER" id="PTHR42760:SF133">
    <property type="entry name" value="3-OXOACYL-[ACYL-CARRIER-PROTEIN] REDUCTASE"/>
    <property type="match status" value="1"/>
</dbReference>
<dbReference type="PRINTS" id="PR00080">
    <property type="entry name" value="SDRFAMILY"/>
</dbReference>
<comment type="caution">
    <text evidence="3">The sequence shown here is derived from an EMBL/GenBank/DDBJ whole genome shotgun (WGS) entry which is preliminary data.</text>
</comment>
<dbReference type="GO" id="GO:0048038">
    <property type="term" value="F:quinone binding"/>
    <property type="evidence" value="ECO:0007669"/>
    <property type="project" value="TreeGrafter"/>
</dbReference>
<evidence type="ECO:0000256" key="2">
    <source>
        <dbReference type="ARBA" id="ARBA00023002"/>
    </source>
</evidence>
<proteinExistence type="inferred from homology"/>
<sequence length="248" mass="26339">MLLEGKVAVVTGGTRGIGFEIVRKYLANGAKVVLFGSRQETVDKALEKLNAENTSWEVDGMCPKLTDAGEVEKAILAIKEKFGKIDILVNNAGISQSTPLYNYTAEEFDKCIDLNVRALFYTILPAAKIMKEQGGGCILNTSSMVSISGQPAGVGYPTSKFAVNGMTISLARELAKDKIRVNAVAPGVTKTDMVASLPADMVARISAQIPLGRPGEPEEVANAFLYLASDMASYVTGEILSVDGASRV</sequence>
<dbReference type="AlphaFoldDB" id="A0A9X5BFT7"/>
<dbReference type="PRINTS" id="PR00081">
    <property type="entry name" value="GDHRDH"/>
</dbReference>
<dbReference type="RefSeq" id="WP_160559939.1">
    <property type="nucleotide sequence ID" value="NZ_QZDT01000013.1"/>
</dbReference>
<dbReference type="FunFam" id="3.40.50.720:FF:000084">
    <property type="entry name" value="Short-chain dehydrogenase reductase"/>
    <property type="match status" value="1"/>
</dbReference>
<dbReference type="Pfam" id="PF13561">
    <property type="entry name" value="adh_short_C2"/>
    <property type="match status" value="1"/>
</dbReference>
<reference evidence="3" key="1">
    <citation type="submission" date="2018-09" db="EMBL/GenBank/DDBJ databases">
        <title>Murine metabolic-syndrome-specific gut microbial biobank.</title>
        <authorList>
            <person name="Liu C."/>
        </authorList>
    </citation>
    <scope>NUCLEOTIDE SEQUENCE</scope>
    <source>
        <strain evidence="3">D42-62</strain>
    </source>
</reference>
<keyword evidence="4" id="KW-1185">Reference proteome</keyword>
<dbReference type="NCBIfam" id="NF005559">
    <property type="entry name" value="PRK07231.1"/>
    <property type="match status" value="1"/>
</dbReference>
<dbReference type="PROSITE" id="PS00061">
    <property type="entry name" value="ADH_SHORT"/>
    <property type="match status" value="1"/>
</dbReference>
<dbReference type="InterPro" id="IPR020904">
    <property type="entry name" value="Sc_DH/Rdtase_CS"/>
</dbReference>
<protein>
    <submittedName>
        <fullName evidence="3">SDR family oxidoreductase</fullName>
    </submittedName>
</protein>
<keyword evidence="2" id="KW-0560">Oxidoreductase</keyword>
<dbReference type="PANTHER" id="PTHR42760">
    <property type="entry name" value="SHORT-CHAIN DEHYDROGENASES/REDUCTASES FAMILY MEMBER"/>
    <property type="match status" value="1"/>
</dbReference>
<name>A0A9X5BFT7_9FIRM</name>
<dbReference type="GO" id="GO:0016616">
    <property type="term" value="F:oxidoreductase activity, acting on the CH-OH group of donors, NAD or NADP as acceptor"/>
    <property type="evidence" value="ECO:0007669"/>
    <property type="project" value="TreeGrafter"/>
</dbReference>
<dbReference type="InterPro" id="IPR036291">
    <property type="entry name" value="NAD(P)-bd_dom_sf"/>
</dbReference>
<dbReference type="GO" id="GO:0006633">
    <property type="term" value="P:fatty acid biosynthetic process"/>
    <property type="evidence" value="ECO:0007669"/>
    <property type="project" value="TreeGrafter"/>
</dbReference>
<evidence type="ECO:0000313" key="4">
    <source>
        <dbReference type="Proteomes" id="UP001154420"/>
    </source>
</evidence>
<organism evidence="3 4">
    <name type="scientific">Parablautia muri</name>
    <dbReference type="NCBI Taxonomy" id="2320879"/>
    <lineage>
        <taxon>Bacteria</taxon>
        <taxon>Bacillati</taxon>
        <taxon>Bacillota</taxon>
        <taxon>Clostridia</taxon>
        <taxon>Lachnospirales</taxon>
        <taxon>Lachnospiraceae</taxon>
        <taxon>Parablautia</taxon>
    </lineage>
</organism>